<dbReference type="Gene3D" id="3.40.640.10">
    <property type="entry name" value="Type I PLP-dependent aspartate aminotransferase-like (Major domain)"/>
    <property type="match status" value="1"/>
</dbReference>
<keyword evidence="3" id="KW-0032">Aminotransferase</keyword>
<dbReference type="EMBL" id="CAUYUJ010002773">
    <property type="protein sequence ID" value="CAK0802303.1"/>
    <property type="molecule type" value="Genomic_DNA"/>
</dbReference>
<dbReference type="InterPro" id="IPR015424">
    <property type="entry name" value="PyrdxlP-dep_Trfase"/>
</dbReference>
<keyword evidence="5" id="KW-0663">Pyridoxal phosphate</keyword>
<accession>A0ABN9QCB1</accession>
<gene>
    <name evidence="7" type="ORF">PCOR1329_LOCUS9857</name>
</gene>
<evidence type="ECO:0000313" key="7">
    <source>
        <dbReference type="EMBL" id="CAK0802303.1"/>
    </source>
</evidence>
<comment type="caution">
    <text evidence="7">The sequence shown here is derived from an EMBL/GenBank/DDBJ whole genome shotgun (WGS) entry which is preliminary data.</text>
</comment>
<dbReference type="PANTHER" id="PTHR46383">
    <property type="entry name" value="ASPARTATE AMINOTRANSFERASE"/>
    <property type="match status" value="1"/>
</dbReference>
<evidence type="ECO:0000256" key="4">
    <source>
        <dbReference type="ARBA" id="ARBA00022679"/>
    </source>
</evidence>
<evidence type="ECO:0000313" key="8">
    <source>
        <dbReference type="Proteomes" id="UP001189429"/>
    </source>
</evidence>
<reference evidence="7" key="1">
    <citation type="submission" date="2023-10" db="EMBL/GenBank/DDBJ databases">
        <authorList>
            <person name="Chen Y."/>
            <person name="Shah S."/>
            <person name="Dougan E. K."/>
            <person name="Thang M."/>
            <person name="Chan C."/>
        </authorList>
    </citation>
    <scope>NUCLEOTIDE SEQUENCE [LARGE SCALE GENOMIC DNA]</scope>
</reference>
<comment type="cofactor">
    <cofactor evidence="1">
        <name>pyridoxal 5'-phosphate</name>
        <dbReference type="ChEBI" id="CHEBI:597326"/>
    </cofactor>
</comment>
<keyword evidence="8" id="KW-1185">Reference proteome</keyword>
<dbReference type="InterPro" id="IPR004839">
    <property type="entry name" value="Aminotransferase_I/II_large"/>
</dbReference>
<name>A0ABN9QCB1_9DINO</name>
<sequence>MAIFVPQISDEIYHGIVFEGAPRAATALEFTRNAIIINSFSKYYSMTGWRLGWIIVPDHLDSCVDALNQNMNVSAPTIAQRAAVCALSHEASGELLAHVKRYQVNRAAVIEGLHKMGIKEHQYAPPMGAFYMYVDLKEHGVTDSLKMCEALLEETGVAMTPGVDFEEPGSGLGENRVRIGFPGGTDDVKEAMRVFGEWWTSSATAKKIRGLS</sequence>
<dbReference type="PANTHER" id="PTHR46383:SF2">
    <property type="entry name" value="AMINOTRANSFERASE"/>
    <property type="match status" value="1"/>
</dbReference>
<proteinExistence type="inferred from homology"/>
<dbReference type="CDD" id="cd00609">
    <property type="entry name" value="AAT_like"/>
    <property type="match status" value="1"/>
</dbReference>
<dbReference type="InterPro" id="IPR015421">
    <property type="entry name" value="PyrdxlP-dep_Trfase_major"/>
</dbReference>
<dbReference type="InterPro" id="IPR004838">
    <property type="entry name" value="NHTrfase_class1_PyrdxlP-BS"/>
</dbReference>
<dbReference type="SUPFAM" id="SSF53383">
    <property type="entry name" value="PLP-dependent transferases"/>
    <property type="match status" value="1"/>
</dbReference>
<keyword evidence="4" id="KW-0808">Transferase</keyword>
<dbReference type="Proteomes" id="UP001189429">
    <property type="component" value="Unassembled WGS sequence"/>
</dbReference>
<dbReference type="PROSITE" id="PS00105">
    <property type="entry name" value="AA_TRANSFER_CLASS_1"/>
    <property type="match status" value="1"/>
</dbReference>
<feature type="domain" description="Aminotransferase class I/classII large" evidence="6">
    <location>
        <begin position="8"/>
        <end position="187"/>
    </location>
</feature>
<dbReference type="InterPro" id="IPR050596">
    <property type="entry name" value="AspAT/PAT-like"/>
</dbReference>
<protein>
    <recommendedName>
        <fullName evidence="6">Aminotransferase class I/classII large domain-containing protein</fullName>
    </recommendedName>
</protein>
<evidence type="ECO:0000256" key="1">
    <source>
        <dbReference type="ARBA" id="ARBA00001933"/>
    </source>
</evidence>
<organism evidence="7 8">
    <name type="scientific">Prorocentrum cordatum</name>
    <dbReference type="NCBI Taxonomy" id="2364126"/>
    <lineage>
        <taxon>Eukaryota</taxon>
        <taxon>Sar</taxon>
        <taxon>Alveolata</taxon>
        <taxon>Dinophyceae</taxon>
        <taxon>Prorocentrales</taxon>
        <taxon>Prorocentraceae</taxon>
        <taxon>Prorocentrum</taxon>
    </lineage>
</organism>
<comment type="similarity">
    <text evidence="2">Belongs to the class-I pyridoxal-phosphate-dependent aminotransferase family.</text>
</comment>
<evidence type="ECO:0000256" key="2">
    <source>
        <dbReference type="ARBA" id="ARBA00007441"/>
    </source>
</evidence>
<evidence type="ECO:0000256" key="3">
    <source>
        <dbReference type="ARBA" id="ARBA00022576"/>
    </source>
</evidence>
<evidence type="ECO:0000259" key="6">
    <source>
        <dbReference type="Pfam" id="PF00155"/>
    </source>
</evidence>
<evidence type="ECO:0000256" key="5">
    <source>
        <dbReference type="ARBA" id="ARBA00022898"/>
    </source>
</evidence>
<dbReference type="Pfam" id="PF00155">
    <property type="entry name" value="Aminotran_1_2"/>
    <property type="match status" value="1"/>
</dbReference>